<organism evidence="1">
    <name type="scientific">marine metagenome</name>
    <dbReference type="NCBI Taxonomy" id="408172"/>
    <lineage>
        <taxon>unclassified sequences</taxon>
        <taxon>metagenomes</taxon>
        <taxon>ecological metagenomes</taxon>
    </lineage>
</organism>
<name>A0A381R4W9_9ZZZZ</name>
<accession>A0A381R4W9</accession>
<evidence type="ECO:0000313" key="1">
    <source>
        <dbReference type="EMBL" id="SUZ84877.1"/>
    </source>
</evidence>
<proteinExistence type="predicted"/>
<dbReference type="Gene3D" id="3.40.630.100">
    <property type="entry name" value="Poly-gamma-glutamate hydrolase, zinc-binding motif"/>
    <property type="match status" value="1"/>
</dbReference>
<dbReference type="EMBL" id="UINC01001611">
    <property type="protein sequence ID" value="SUZ84877.1"/>
    <property type="molecule type" value="Genomic_DNA"/>
</dbReference>
<dbReference type="InterPro" id="IPR038128">
    <property type="entry name" value="Gamma_PGA_hydro_sf"/>
</dbReference>
<dbReference type="Pfam" id="PF05908">
    <property type="entry name" value="Gamma_PGA_hydro"/>
    <property type="match status" value="1"/>
</dbReference>
<protein>
    <recommendedName>
        <fullName evidence="2">Replication protein</fullName>
    </recommendedName>
</protein>
<gene>
    <name evidence="1" type="ORF">METZ01_LOCUS37731</name>
</gene>
<dbReference type="InterPro" id="IPR008585">
    <property type="entry name" value="Gamma_PGA_hydro"/>
</dbReference>
<sequence length="218" mass="23769">MALHLGDHDLLQTERPFHALLSQPGVSEVLQLGSPFGFMAFHGGWLEEVTDDVASAAAKRSGASYYGVLQGPDDQWHIPSHLVNPDESEALRAFLEHVEVVVAIHGFGRPDLLRSVLLGGRNRELAEFVACRLIAYLPHYEVVHDLASVPPSLRGQHSQNPVNLPRGGGVQIELPPRIRGKSPMWTGFKGPGRVPHHEALIDGLAAVALDWNRLHGPA</sequence>
<evidence type="ECO:0008006" key="2">
    <source>
        <dbReference type="Google" id="ProtNLM"/>
    </source>
</evidence>
<dbReference type="AlphaFoldDB" id="A0A381R4W9"/>
<reference evidence="1" key="1">
    <citation type="submission" date="2018-05" db="EMBL/GenBank/DDBJ databases">
        <authorList>
            <person name="Lanie J.A."/>
            <person name="Ng W.-L."/>
            <person name="Kazmierczak K.M."/>
            <person name="Andrzejewski T.M."/>
            <person name="Davidsen T.M."/>
            <person name="Wayne K.J."/>
            <person name="Tettelin H."/>
            <person name="Glass J.I."/>
            <person name="Rusch D."/>
            <person name="Podicherti R."/>
            <person name="Tsui H.-C.T."/>
            <person name="Winkler M.E."/>
        </authorList>
    </citation>
    <scope>NUCLEOTIDE SEQUENCE</scope>
</reference>